<dbReference type="EMBL" id="GEEE01020910">
    <property type="protein sequence ID" value="JAP42315.1"/>
    <property type="molecule type" value="Transcribed_RNA"/>
</dbReference>
<dbReference type="AlphaFoldDB" id="A0A0X3NRR1"/>
<dbReference type="InterPro" id="IPR036936">
    <property type="entry name" value="CRIB_dom_sf"/>
</dbReference>
<feature type="region of interest" description="Disordered" evidence="1">
    <location>
        <begin position="221"/>
        <end position="334"/>
    </location>
</feature>
<dbReference type="PRINTS" id="PR01217">
    <property type="entry name" value="PRICHEXTENSN"/>
</dbReference>
<dbReference type="PROSITE" id="PS50108">
    <property type="entry name" value="CRIB"/>
    <property type="match status" value="1"/>
</dbReference>
<dbReference type="Pfam" id="PF00786">
    <property type="entry name" value="PBD"/>
    <property type="match status" value="1"/>
</dbReference>
<dbReference type="InterPro" id="IPR000095">
    <property type="entry name" value="CRIB_dom"/>
</dbReference>
<sequence>AVVCVHVPDGTDSWRQLYSGVATIEEDGSLESYFIRLYDLEKSSKLHEEAIFLEMEYTAVKPSFHILQGNRFPLGLAFADVEEASTFQSTFFGLLAKCSRKPVSVASNGDAEKPKITEINPMHVLELPVAEPAKSGFNLPSFRKKQKKSIVISAPTNFRHVQHMGFNKDSKQFDMSVLDEKMLQQFLKDNNLHCLFNSAEDTQFAVQFIAKNIGIKKFNQAMKGRAPPPPVAPAQTATPARSATPPVPSFPNRPTMPPPPVPTNFVRPHIHAPPPPPPPVHARPLLQQRVPPTVGLVGGPSPPPPPPPLPPAPAPGDRSDVTDSSSRPPSIPMDLQSQIHSFNKSNLKRVTGNPQSAMTEVVTGDSHKDLLAATLGQALNNLISSRRAYLSDEDSSEDSDF</sequence>
<name>A0A0X3NRR1_SCHSO</name>
<feature type="domain" description="WH1" evidence="3">
    <location>
        <begin position="1"/>
        <end position="98"/>
    </location>
</feature>
<dbReference type="SUPFAM" id="SSF50729">
    <property type="entry name" value="PH domain-like"/>
    <property type="match status" value="1"/>
</dbReference>
<dbReference type="InterPro" id="IPR000697">
    <property type="entry name" value="WH1/EVH1_dom"/>
</dbReference>
<feature type="compositionally biased region" description="Pro residues" evidence="1">
    <location>
        <begin position="271"/>
        <end position="281"/>
    </location>
</feature>
<feature type="compositionally biased region" description="Pro residues" evidence="1">
    <location>
        <begin position="245"/>
        <end position="262"/>
    </location>
</feature>
<accession>A0A0X3NRR1</accession>
<dbReference type="InterPro" id="IPR011993">
    <property type="entry name" value="PH-like_dom_sf"/>
</dbReference>
<organism evidence="4">
    <name type="scientific">Schistocephalus solidus</name>
    <name type="common">Tapeworm</name>
    <dbReference type="NCBI Taxonomy" id="70667"/>
    <lineage>
        <taxon>Eukaryota</taxon>
        <taxon>Metazoa</taxon>
        <taxon>Spiralia</taxon>
        <taxon>Lophotrochozoa</taxon>
        <taxon>Platyhelminthes</taxon>
        <taxon>Cestoda</taxon>
        <taxon>Eucestoda</taxon>
        <taxon>Diphyllobothriidea</taxon>
        <taxon>Diphyllobothriidae</taxon>
        <taxon>Schistocephalus</taxon>
    </lineage>
</organism>
<evidence type="ECO:0000256" key="1">
    <source>
        <dbReference type="SAM" id="MobiDB-lite"/>
    </source>
</evidence>
<dbReference type="Gene3D" id="2.30.29.30">
    <property type="entry name" value="Pleckstrin-homology domain (PH domain)/Phosphotyrosine-binding domain (PTB)"/>
    <property type="match status" value="1"/>
</dbReference>
<gene>
    <name evidence="4" type="primary">WASP</name>
    <name evidence="4" type="ORF">TR158709</name>
</gene>
<dbReference type="SMART" id="SM00285">
    <property type="entry name" value="PBD"/>
    <property type="match status" value="1"/>
</dbReference>
<evidence type="ECO:0000313" key="4">
    <source>
        <dbReference type="EMBL" id="JAP42315.1"/>
    </source>
</evidence>
<evidence type="ECO:0000259" key="2">
    <source>
        <dbReference type="PROSITE" id="PS50108"/>
    </source>
</evidence>
<dbReference type="PROSITE" id="PS50229">
    <property type="entry name" value="WH1"/>
    <property type="match status" value="1"/>
</dbReference>
<feature type="domain" description="CRIB" evidence="2">
    <location>
        <begin position="152"/>
        <end position="165"/>
    </location>
</feature>
<dbReference type="Pfam" id="PF00568">
    <property type="entry name" value="WH1"/>
    <property type="match status" value="1"/>
</dbReference>
<proteinExistence type="predicted"/>
<evidence type="ECO:0000259" key="3">
    <source>
        <dbReference type="PROSITE" id="PS50229"/>
    </source>
</evidence>
<feature type="non-terminal residue" evidence="4">
    <location>
        <position position="1"/>
    </location>
</feature>
<reference evidence="4" key="1">
    <citation type="submission" date="2016-01" db="EMBL/GenBank/DDBJ databases">
        <title>Reference transcriptome for the parasite Schistocephalus solidus: insights into the molecular evolution of parasitism.</title>
        <authorList>
            <person name="Hebert F.O."/>
            <person name="Grambauer S."/>
            <person name="Barber I."/>
            <person name="Landry C.R."/>
            <person name="Aubin-Horth N."/>
        </authorList>
    </citation>
    <scope>NUCLEOTIDE SEQUENCE</scope>
</reference>
<protein>
    <submittedName>
        <fullName evidence="4">Wiskott-Aldrich syndrome protein</fullName>
    </submittedName>
</protein>
<dbReference type="SMART" id="SM00461">
    <property type="entry name" value="WH1"/>
    <property type="match status" value="1"/>
</dbReference>
<dbReference type="Gene3D" id="3.90.810.10">
    <property type="entry name" value="CRIB domain"/>
    <property type="match status" value="1"/>
</dbReference>
<feature type="compositionally biased region" description="Pro residues" evidence="1">
    <location>
        <begin position="300"/>
        <end position="314"/>
    </location>
</feature>